<dbReference type="SUPFAM" id="SSF46894">
    <property type="entry name" value="C-terminal effector domain of the bipartite response regulators"/>
    <property type="match status" value="1"/>
</dbReference>
<dbReference type="PRINTS" id="PR00038">
    <property type="entry name" value="HTHLUXR"/>
</dbReference>
<proteinExistence type="predicted"/>
<dbReference type="CDD" id="cd17535">
    <property type="entry name" value="REC_NarL-like"/>
    <property type="match status" value="1"/>
</dbReference>
<dbReference type="GO" id="GO:0006355">
    <property type="term" value="P:regulation of DNA-templated transcription"/>
    <property type="evidence" value="ECO:0007669"/>
    <property type="project" value="InterPro"/>
</dbReference>
<dbReference type="Proteomes" id="UP000028123">
    <property type="component" value="Unassembled WGS sequence"/>
</dbReference>
<dbReference type="AlphaFoldDB" id="A0A081NW38"/>
<dbReference type="PANTHER" id="PTHR43214">
    <property type="entry name" value="TWO-COMPONENT RESPONSE REGULATOR"/>
    <property type="match status" value="1"/>
</dbReference>
<keyword evidence="4" id="KW-0804">Transcription</keyword>
<evidence type="ECO:0000256" key="3">
    <source>
        <dbReference type="ARBA" id="ARBA00023125"/>
    </source>
</evidence>
<feature type="modified residue" description="4-aspartylphosphate" evidence="5">
    <location>
        <position position="56"/>
    </location>
</feature>
<name>A0A081NW38_9BACL</name>
<keyword evidence="9" id="KW-1185">Reference proteome</keyword>
<evidence type="ECO:0000313" key="8">
    <source>
        <dbReference type="EMBL" id="KEQ22661.1"/>
    </source>
</evidence>
<accession>A0A081NW38</accession>
<dbReference type="GO" id="GO:0003677">
    <property type="term" value="F:DNA binding"/>
    <property type="evidence" value="ECO:0007669"/>
    <property type="project" value="UniProtKB-KW"/>
</dbReference>
<dbReference type="SMART" id="SM00421">
    <property type="entry name" value="HTH_LUXR"/>
    <property type="match status" value="1"/>
</dbReference>
<dbReference type="PANTHER" id="PTHR43214:SF37">
    <property type="entry name" value="TRANSCRIPTIONAL REGULATORY PROTEIN YDFI"/>
    <property type="match status" value="1"/>
</dbReference>
<evidence type="ECO:0000259" key="7">
    <source>
        <dbReference type="PROSITE" id="PS50110"/>
    </source>
</evidence>
<evidence type="ECO:0000259" key="6">
    <source>
        <dbReference type="PROSITE" id="PS50043"/>
    </source>
</evidence>
<dbReference type="Gene3D" id="3.40.50.2300">
    <property type="match status" value="1"/>
</dbReference>
<dbReference type="SMART" id="SM00448">
    <property type="entry name" value="REC"/>
    <property type="match status" value="1"/>
</dbReference>
<sequence length="224" mass="24757">MMNYRVLIADDHPLARRAIRSLIDGEAGFEWVGEARSGAEAVELCGRLLPDLVLMDIQMPEMSGLEATKRIKQLYPHIRIVMLTVSDDVADLFTAVRHGAQGYLLKNMDPDDWIAYLRGLLDENSEISRGMADRLFHSFRSAGESAASDIGPGVLSQRECEILSCVASGQSNRQIAETLIITENTVKNHIKNILSKLALDNRVQLTAYAVRHGLTQIGQKQGGK</sequence>
<dbReference type="InterPro" id="IPR001789">
    <property type="entry name" value="Sig_transdc_resp-reg_receiver"/>
</dbReference>
<dbReference type="PROSITE" id="PS50043">
    <property type="entry name" value="HTH_LUXR_2"/>
    <property type="match status" value="1"/>
</dbReference>
<dbReference type="InterPro" id="IPR058245">
    <property type="entry name" value="NreC/VraR/RcsB-like_REC"/>
</dbReference>
<evidence type="ECO:0000313" key="9">
    <source>
        <dbReference type="Proteomes" id="UP000028123"/>
    </source>
</evidence>
<dbReference type="GO" id="GO:0000160">
    <property type="term" value="P:phosphorelay signal transduction system"/>
    <property type="evidence" value="ECO:0007669"/>
    <property type="project" value="InterPro"/>
</dbReference>
<dbReference type="eggNOG" id="COG2197">
    <property type="taxonomic scope" value="Bacteria"/>
</dbReference>
<dbReference type="PROSITE" id="PS00622">
    <property type="entry name" value="HTH_LUXR_1"/>
    <property type="match status" value="1"/>
</dbReference>
<dbReference type="InterPro" id="IPR000792">
    <property type="entry name" value="Tscrpt_reg_LuxR_C"/>
</dbReference>
<keyword evidence="3" id="KW-0238">DNA-binding</keyword>
<dbReference type="Pfam" id="PF00072">
    <property type="entry name" value="Response_reg"/>
    <property type="match status" value="1"/>
</dbReference>
<dbReference type="InterPro" id="IPR016032">
    <property type="entry name" value="Sig_transdc_resp-reg_C-effctor"/>
</dbReference>
<keyword evidence="2" id="KW-0805">Transcription regulation</keyword>
<organism evidence="8 9">
    <name type="scientific">Paenibacillus tyrfis</name>
    <dbReference type="NCBI Taxonomy" id="1501230"/>
    <lineage>
        <taxon>Bacteria</taxon>
        <taxon>Bacillati</taxon>
        <taxon>Bacillota</taxon>
        <taxon>Bacilli</taxon>
        <taxon>Bacillales</taxon>
        <taxon>Paenibacillaceae</taxon>
        <taxon>Paenibacillus</taxon>
    </lineage>
</organism>
<reference evidence="8 9" key="1">
    <citation type="submission" date="2014-06" db="EMBL/GenBank/DDBJ databases">
        <title>Draft genome sequence of Paenibacillus sp. MSt1.</title>
        <authorList>
            <person name="Aw Y.K."/>
            <person name="Ong K.S."/>
            <person name="Gan H.M."/>
            <person name="Lee S.M."/>
        </authorList>
    </citation>
    <scope>NUCLEOTIDE SEQUENCE [LARGE SCALE GENOMIC DNA]</scope>
    <source>
        <strain evidence="8 9">MSt1</strain>
    </source>
</reference>
<dbReference type="EMBL" id="JNVM01000033">
    <property type="protein sequence ID" value="KEQ22661.1"/>
    <property type="molecule type" value="Genomic_DNA"/>
</dbReference>
<dbReference type="Pfam" id="PF00196">
    <property type="entry name" value="GerE"/>
    <property type="match status" value="1"/>
</dbReference>
<evidence type="ECO:0000256" key="4">
    <source>
        <dbReference type="ARBA" id="ARBA00023163"/>
    </source>
</evidence>
<evidence type="ECO:0000256" key="1">
    <source>
        <dbReference type="ARBA" id="ARBA00022553"/>
    </source>
</evidence>
<dbReference type="PROSITE" id="PS50110">
    <property type="entry name" value="RESPONSE_REGULATORY"/>
    <property type="match status" value="1"/>
</dbReference>
<protein>
    <submittedName>
        <fullName evidence="8">Chemotaxis protein CheY</fullName>
    </submittedName>
</protein>
<dbReference type="CDD" id="cd06170">
    <property type="entry name" value="LuxR_C_like"/>
    <property type="match status" value="1"/>
</dbReference>
<feature type="domain" description="HTH luxR-type" evidence="6">
    <location>
        <begin position="148"/>
        <end position="213"/>
    </location>
</feature>
<dbReference type="InterPro" id="IPR039420">
    <property type="entry name" value="WalR-like"/>
</dbReference>
<gene>
    <name evidence="8" type="ORF">ET33_22420</name>
</gene>
<dbReference type="InterPro" id="IPR011006">
    <property type="entry name" value="CheY-like_superfamily"/>
</dbReference>
<comment type="caution">
    <text evidence="8">The sequence shown here is derived from an EMBL/GenBank/DDBJ whole genome shotgun (WGS) entry which is preliminary data.</text>
</comment>
<dbReference type="SUPFAM" id="SSF52172">
    <property type="entry name" value="CheY-like"/>
    <property type="match status" value="1"/>
</dbReference>
<keyword evidence="1 5" id="KW-0597">Phosphoprotein</keyword>
<feature type="domain" description="Response regulatory" evidence="7">
    <location>
        <begin position="5"/>
        <end position="121"/>
    </location>
</feature>
<evidence type="ECO:0000256" key="5">
    <source>
        <dbReference type="PROSITE-ProRule" id="PRU00169"/>
    </source>
</evidence>
<dbReference type="RefSeq" id="WP_010493945.1">
    <property type="nucleotide sequence ID" value="NZ_FYEP01000013.1"/>
</dbReference>
<evidence type="ECO:0000256" key="2">
    <source>
        <dbReference type="ARBA" id="ARBA00023015"/>
    </source>
</evidence>